<dbReference type="EMBL" id="CABPSM010000001">
    <property type="protein sequence ID" value="VVD72331.1"/>
    <property type="molecule type" value="Genomic_DNA"/>
</dbReference>
<accession>A0A5E4SB14</accession>
<protein>
    <submittedName>
        <fullName evidence="1">Amino acid:proton symporter</fullName>
    </submittedName>
</protein>
<evidence type="ECO:0000313" key="1">
    <source>
        <dbReference type="EMBL" id="VVD72331.1"/>
    </source>
</evidence>
<gene>
    <name evidence="1" type="ORF">PHO31112_00674</name>
</gene>
<dbReference type="AlphaFoldDB" id="A0A5E4SB14"/>
<sequence length="71" mass="7791">MLVVVALCSYTGSNEFGGIGLLPYGWDMVIVASLTLASYHWGVKAGWRTPYLSQERERDTADMEGMPALAH</sequence>
<reference evidence="1 2" key="1">
    <citation type="submission" date="2019-08" db="EMBL/GenBank/DDBJ databases">
        <authorList>
            <person name="Peeters C."/>
        </authorList>
    </citation>
    <scope>NUCLEOTIDE SEQUENCE [LARGE SCALE GENOMIC DNA]</scope>
    <source>
        <strain evidence="1 2">LMG 31112</strain>
    </source>
</reference>
<organism evidence="1 2">
    <name type="scientific">Pandoraea horticolens</name>
    <dbReference type="NCBI Taxonomy" id="2508298"/>
    <lineage>
        <taxon>Bacteria</taxon>
        <taxon>Pseudomonadati</taxon>
        <taxon>Pseudomonadota</taxon>
        <taxon>Betaproteobacteria</taxon>
        <taxon>Burkholderiales</taxon>
        <taxon>Burkholderiaceae</taxon>
        <taxon>Pandoraea</taxon>
    </lineage>
</organism>
<proteinExistence type="predicted"/>
<evidence type="ECO:0000313" key="2">
    <source>
        <dbReference type="Proteomes" id="UP000343317"/>
    </source>
</evidence>
<dbReference type="Proteomes" id="UP000343317">
    <property type="component" value="Unassembled WGS sequence"/>
</dbReference>
<keyword evidence="2" id="KW-1185">Reference proteome</keyword>
<name>A0A5E4SB14_9BURK</name>